<dbReference type="PANTHER" id="PTHR31126">
    <property type="entry name" value="TYROSINE-PROTEIN PHOSPHATASE"/>
    <property type="match status" value="1"/>
</dbReference>
<dbReference type="RefSeq" id="WP_344995459.1">
    <property type="nucleotide sequence ID" value="NZ_BAABCD010000051.1"/>
</dbReference>
<dbReference type="Gene3D" id="3.90.190.10">
    <property type="entry name" value="Protein tyrosine phosphatase superfamily"/>
    <property type="match status" value="1"/>
</dbReference>
<evidence type="ECO:0000313" key="3">
    <source>
        <dbReference type="Proteomes" id="UP001595836"/>
    </source>
</evidence>
<evidence type="ECO:0000256" key="1">
    <source>
        <dbReference type="ARBA" id="ARBA00009580"/>
    </source>
</evidence>
<dbReference type="PROSITE" id="PS00383">
    <property type="entry name" value="TYR_PHOSPHATASE_1"/>
    <property type="match status" value="1"/>
</dbReference>
<comment type="caution">
    <text evidence="2">The sequence shown here is derived from an EMBL/GenBank/DDBJ whole genome shotgun (WGS) entry which is preliminary data.</text>
</comment>
<gene>
    <name evidence="2" type="ORF">ACFO7U_13805</name>
</gene>
<keyword evidence="2" id="KW-0378">Hydrolase</keyword>
<dbReference type="PANTHER" id="PTHR31126:SF1">
    <property type="entry name" value="TYROSINE SPECIFIC PROTEIN PHOSPHATASES DOMAIN-CONTAINING PROTEIN"/>
    <property type="match status" value="1"/>
</dbReference>
<comment type="similarity">
    <text evidence="1">Belongs to the protein-tyrosine phosphatase family.</text>
</comment>
<accession>A0ABV9PTR9</accession>
<name>A0ABV9PTR9_9ACTN</name>
<protein>
    <submittedName>
        <fullName evidence="2">Tyrosine-protein phosphatase</fullName>
        <ecNumber evidence="2">3.1.3.48</ecNumber>
    </submittedName>
</protein>
<dbReference type="InterPro" id="IPR029021">
    <property type="entry name" value="Prot-tyrosine_phosphatase-like"/>
</dbReference>
<keyword evidence="3" id="KW-1185">Reference proteome</keyword>
<dbReference type="SUPFAM" id="SSF52799">
    <property type="entry name" value="(Phosphotyrosine protein) phosphatases II"/>
    <property type="match status" value="1"/>
</dbReference>
<evidence type="ECO:0000313" key="2">
    <source>
        <dbReference type="EMBL" id="MFC4755844.1"/>
    </source>
</evidence>
<dbReference type="Proteomes" id="UP001595836">
    <property type="component" value="Unassembled WGS sequence"/>
</dbReference>
<dbReference type="GO" id="GO:0004725">
    <property type="term" value="F:protein tyrosine phosphatase activity"/>
    <property type="evidence" value="ECO:0007669"/>
    <property type="project" value="UniProtKB-EC"/>
</dbReference>
<organism evidence="2 3">
    <name type="scientific">Dietzia aurantiaca</name>
    <dbReference type="NCBI Taxonomy" id="983873"/>
    <lineage>
        <taxon>Bacteria</taxon>
        <taxon>Bacillati</taxon>
        <taxon>Actinomycetota</taxon>
        <taxon>Actinomycetes</taxon>
        <taxon>Mycobacteriales</taxon>
        <taxon>Dietziaceae</taxon>
        <taxon>Dietzia</taxon>
    </lineage>
</organism>
<dbReference type="EMBL" id="JBHSHP010000054">
    <property type="protein sequence ID" value="MFC4755844.1"/>
    <property type="molecule type" value="Genomic_DNA"/>
</dbReference>
<dbReference type="InterPro" id="IPR016130">
    <property type="entry name" value="Tyr_Pase_AS"/>
</dbReference>
<reference evidence="3" key="1">
    <citation type="journal article" date="2019" name="Int. J. Syst. Evol. Microbiol.">
        <title>The Global Catalogue of Microorganisms (GCM) 10K type strain sequencing project: providing services to taxonomists for standard genome sequencing and annotation.</title>
        <authorList>
            <consortium name="The Broad Institute Genomics Platform"/>
            <consortium name="The Broad Institute Genome Sequencing Center for Infectious Disease"/>
            <person name="Wu L."/>
            <person name="Ma J."/>
        </authorList>
    </citation>
    <scope>NUCLEOTIDE SEQUENCE [LARGE SCALE GENOMIC DNA]</scope>
    <source>
        <strain evidence="3">JCM 11882</strain>
    </source>
</reference>
<dbReference type="Pfam" id="PF13350">
    <property type="entry name" value="Y_phosphatase3"/>
    <property type="match status" value="1"/>
</dbReference>
<dbReference type="InterPro" id="IPR026893">
    <property type="entry name" value="Tyr/Ser_Pase_IphP-type"/>
</dbReference>
<sequence length="285" mass="29623">MVAKQGGSVGMDVGGGDDDTAVRSRIEGADGVVTLSGIHNFRDVAGPGYPVAPSGAGSAGTMARGIVFRSAAISATDGDVNILESLGVTTIVDLRTEGEVAQQPDVPVPGARNLPIDILQGNSTAATLMNSGIVTVEEARSEMARTYERFVVGDDERAAFGRAISAVAASTGASIVHCTAGKDRTGWTSAILQLLAGVSEEDVVADYLLSQNNTAELTAAIMQYVRVKMPHQADAIEVLMGVEEANIRRSLEALAKEFGDVRRYLVEGAGMDGDAVDDLGSRLRS</sequence>
<dbReference type="EC" id="3.1.3.48" evidence="2"/>
<proteinExistence type="inferred from homology"/>